<dbReference type="Gene3D" id="3.30.1200.10">
    <property type="entry name" value="YggU-like"/>
    <property type="match status" value="1"/>
</dbReference>
<dbReference type="GO" id="GO:0005737">
    <property type="term" value="C:cytoplasm"/>
    <property type="evidence" value="ECO:0007669"/>
    <property type="project" value="TreeGrafter"/>
</dbReference>
<evidence type="ECO:0000313" key="3">
    <source>
        <dbReference type="EMBL" id="APZ43555.1"/>
    </source>
</evidence>
<dbReference type="Proteomes" id="UP000243807">
    <property type="component" value="Chromosome"/>
</dbReference>
<dbReference type="EMBL" id="CP019434">
    <property type="protein sequence ID" value="APZ43555.1"/>
    <property type="molecule type" value="Genomic_DNA"/>
</dbReference>
<dbReference type="NCBIfam" id="TIGR00251">
    <property type="entry name" value="DUF167 family protein"/>
    <property type="match status" value="1"/>
</dbReference>
<dbReference type="PANTHER" id="PTHR13420:SF7">
    <property type="entry name" value="UPF0235 PROTEIN C15ORF40"/>
    <property type="match status" value="1"/>
</dbReference>
<gene>
    <name evidence="3" type="ORF">BW247_11030</name>
</gene>
<dbReference type="InterPro" id="IPR003746">
    <property type="entry name" value="DUF167"/>
</dbReference>
<accession>A0A1P8UI87</accession>
<dbReference type="Pfam" id="PF02594">
    <property type="entry name" value="DUF167"/>
    <property type="match status" value="1"/>
</dbReference>
<protein>
    <recommendedName>
        <fullName evidence="2">UPF0235 protein BW247_11030</fullName>
    </recommendedName>
</protein>
<dbReference type="STRING" id="1765967.BW247_11030"/>
<dbReference type="RefSeq" id="WP_076837195.1">
    <property type="nucleotide sequence ID" value="NZ_CP019434.1"/>
</dbReference>
<dbReference type="AlphaFoldDB" id="A0A1P8UI87"/>
<evidence type="ECO:0000313" key="4">
    <source>
        <dbReference type="Proteomes" id="UP000243807"/>
    </source>
</evidence>
<keyword evidence="4" id="KW-1185">Reference proteome</keyword>
<reference evidence="3 4" key="1">
    <citation type="submission" date="2017-01" db="EMBL/GenBank/DDBJ databases">
        <title>Draft sequence of Acidihalobacter ferrooxidans strain DSM 14175 (strain V8).</title>
        <authorList>
            <person name="Khaleque H.N."/>
            <person name="Ramsay J.P."/>
            <person name="Murphy R.J.T."/>
            <person name="Kaksonen A.H."/>
            <person name="Boxall N.J."/>
            <person name="Watkin E.L.J."/>
        </authorList>
    </citation>
    <scope>NUCLEOTIDE SEQUENCE [LARGE SCALE GENOMIC DNA]</scope>
    <source>
        <strain evidence="3 4">V8</strain>
    </source>
</reference>
<name>A0A1P8UI87_9GAMM</name>
<dbReference type="OrthoDB" id="9800587at2"/>
<sequence length="100" mass="11082">MCSASEHTWCRWKGDTLCLRLRVRPRASRTGLGEAQGDQLKLYLNAPPVDGKANAALVALLADLFHVPKSRILIRRGEHGRVKEVEIVAPCALPSMIPRK</sequence>
<evidence type="ECO:0000256" key="1">
    <source>
        <dbReference type="ARBA" id="ARBA00010364"/>
    </source>
</evidence>
<dbReference type="InterPro" id="IPR036591">
    <property type="entry name" value="YggU-like_sf"/>
</dbReference>
<dbReference type="HAMAP" id="MF_00634">
    <property type="entry name" value="UPF0235"/>
    <property type="match status" value="1"/>
</dbReference>
<evidence type="ECO:0000256" key="2">
    <source>
        <dbReference type="HAMAP-Rule" id="MF_00634"/>
    </source>
</evidence>
<dbReference type="SMART" id="SM01152">
    <property type="entry name" value="DUF167"/>
    <property type="match status" value="1"/>
</dbReference>
<organism evidence="3 4">
    <name type="scientific">Acidihalobacter ferrooxydans</name>
    <dbReference type="NCBI Taxonomy" id="1765967"/>
    <lineage>
        <taxon>Bacteria</taxon>
        <taxon>Pseudomonadati</taxon>
        <taxon>Pseudomonadota</taxon>
        <taxon>Gammaproteobacteria</taxon>
        <taxon>Chromatiales</taxon>
        <taxon>Ectothiorhodospiraceae</taxon>
        <taxon>Acidihalobacter</taxon>
    </lineage>
</organism>
<comment type="similarity">
    <text evidence="1 2">Belongs to the UPF0235 family.</text>
</comment>
<dbReference type="SUPFAM" id="SSF69786">
    <property type="entry name" value="YggU-like"/>
    <property type="match status" value="1"/>
</dbReference>
<dbReference type="PANTHER" id="PTHR13420">
    <property type="entry name" value="UPF0235 PROTEIN C15ORF40"/>
    <property type="match status" value="1"/>
</dbReference>
<dbReference type="KEGG" id="afy:BW247_11030"/>
<proteinExistence type="inferred from homology"/>